<dbReference type="Gene3D" id="3.90.1150.10">
    <property type="entry name" value="Aspartate Aminotransferase, domain 1"/>
    <property type="match status" value="1"/>
</dbReference>
<evidence type="ECO:0000313" key="13">
    <source>
        <dbReference type="Proteomes" id="UP000765509"/>
    </source>
</evidence>
<dbReference type="PANTHER" id="PTHR42885:SF2">
    <property type="entry name" value="HISTIDINOL-PHOSPHATE AMINOTRANSFERASE"/>
    <property type="match status" value="1"/>
</dbReference>
<comment type="pathway">
    <text evidence="2">Amino-acid biosynthesis; L-histidine biosynthesis; L-histidine from 5-phospho-alpha-D-ribose 1-diphosphate: step 7/9.</text>
</comment>
<name>A0A9Q3ITN9_9BASI</name>
<dbReference type="SUPFAM" id="SSF53383">
    <property type="entry name" value="PLP-dependent transferases"/>
    <property type="match status" value="1"/>
</dbReference>
<proteinExistence type="inferred from homology"/>
<dbReference type="PANTHER" id="PTHR42885">
    <property type="entry name" value="HISTIDINOL-PHOSPHATE AMINOTRANSFERASE-RELATED"/>
    <property type="match status" value="1"/>
</dbReference>
<dbReference type="OrthoDB" id="2015537at2759"/>
<evidence type="ECO:0000256" key="4">
    <source>
        <dbReference type="ARBA" id="ARBA00012748"/>
    </source>
</evidence>
<dbReference type="AlphaFoldDB" id="A0A9Q3ITN9"/>
<dbReference type="EC" id="2.6.1.9" evidence="4"/>
<evidence type="ECO:0000256" key="7">
    <source>
        <dbReference type="ARBA" id="ARBA00022898"/>
    </source>
</evidence>
<comment type="catalytic activity">
    <reaction evidence="8">
        <text>L-histidinol phosphate + 2-oxoglutarate = 3-(imidazol-4-yl)-2-oxopropyl phosphate + L-glutamate</text>
        <dbReference type="Rhea" id="RHEA:23744"/>
        <dbReference type="ChEBI" id="CHEBI:16810"/>
        <dbReference type="ChEBI" id="CHEBI:29985"/>
        <dbReference type="ChEBI" id="CHEBI:57766"/>
        <dbReference type="ChEBI" id="CHEBI:57980"/>
        <dbReference type="EC" id="2.6.1.9"/>
    </reaction>
</comment>
<evidence type="ECO:0000256" key="10">
    <source>
        <dbReference type="SAM" id="MobiDB-lite"/>
    </source>
</evidence>
<keyword evidence="6" id="KW-0808">Transferase</keyword>
<gene>
    <name evidence="12" type="ORF">O181_089523</name>
</gene>
<feature type="domain" description="Aminotransferase class I/classII large" evidence="11">
    <location>
        <begin position="103"/>
        <end position="462"/>
    </location>
</feature>
<evidence type="ECO:0000256" key="2">
    <source>
        <dbReference type="ARBA" id="ARBA00005011"/>
    </source>
</evidence>
<comment type="similarity">
    <text evidence="3 9">Belongs to the class-II pyridoxal-phosphate-dependent aminotransferase family.</text>
</comment>
<keyword evidence="5" id="KW-0032">Aminotransferase</keyword>
<dbReference type="InterPro" id="IPR015422">
    <property type="entry name" value="PyrdxlP-dep_Trfase_small"/>
</dbReference>
<keyword evidence="7 9" id="KW-0663">Pyridoxal phosphate</keyword>
<dbReference type="GO" id="GO:0004400">
    <property type="term" value="F:histidinol-phosphate transaminase activity"/>
    <property type="evidence" value="ECO:0007669"/>
    <property type="project" value="UniProtKB-EC"/>
</dbReference>
<evidence type="ECO:0000256" key="9">
    <source>
        <dbReference type="RuleBase" id="RU003693"/>
    </source>
</evidence>
<evidence type="ECO:0000256" key="1">
    <source>
        <dbReference type="ARBA" id="ARBA00001933"/>
    </source>
</evidence>
<keyword evidence="13" id="KW-1185">Reference proteome</keyword>
<dbReference type="GO" id="GO:0030170">
    <property type="term" value="F:pyridoxal phosphate binding"/>
    <property type="evidence" value="ECO:0007669"/>
    <property type="project" value="InterPro"/>
</dbReference>
<protein>
    <recommendedName>
        <fullName evidence="4">histidinol-phosphate transaminase</fullName>
        <ecNumber evidence="4">2.6.1.9</ecNumber>
    </recommendedName>
</protein>
<dbReference type="InterPro" id="IPR001917">
    <property type="entry name" value="Aminotrans_II_pyridoxalP_BS"/>
</dbReference>
<dbReference type="Proteomes" id="UP000765509">
    <property type="component" value="Unassembled WGS sequence"/>
</dbReference>
<evidence type="ECO:0000313" key="12">
    <source>
        <dbReference type="EMBL" id="MBW0549808.1"/>
    </source>
</evidence>
<comment type="caution">
    <text evidence="12">The sequence shown here is derived from an EMBL/GenBank/DDBJ whole genome shotgun (WGS) entry which is preliminary data.</text>
</comment>
<evidence type="ECO:0000256" key="5">
    <source>
        <dbReference type="ARBA" id="ARBA00022576"/>
    </source>
</evidence>
<feature type="region of interest" description="Disordered" evidence="10">
    <location>
        <begin position="1"/>
        <end position="22"/>
    </location>
</feature>
<evidence type="ECO:0000259" key="11">
    <source>
        <dbReference type="Pfam" id="PF00155"/>
    </source>
</evidence>
<dbReference type="EMBL" id="AVOT02055201">
    <property type="protein sequence ID" value="MBW0549808.1"/>
    <property type="molecule type" value="Genomic_DNA"/>
</dbReference>
<comment type="cofactor">
    <cofactor evidence="1 9">
        <name>pyridoxal 5'-phosphate</name>
        <dbReference type="ChEBI" id="CHEBI:597326"/>
    </cofactor>
</comment>
<dbReference type="Gene3D" id="3.40.640.10">
    <property type="entry name" value="Type I PLP-dependent aspartate aminotransferase-like (Major domain)"/>
    <property type="match status" value="1"/>
</dbReference>
<dbReference type="InterPro" id="IPR004839">
    <property type="entry name" value="Aminotransferase_I/II_large"/>
</dbReference>
<sequence length="471" mass="52247">MKSIVELHQEEESKESKESKEFKEAEEINLKFSKDRFDIKSILRNNILNLKPYRCARDDYSKGILLDANENSLGNLTTSNSQSISDSTTTTTTTTITNSDSTIINISSNNPTLNLDNLKLNRYPSPYQKQIKINLANHQNSLIQNSNLSNLNHSNIFLGVGSDEILDLLFRIVCQPGHSLGHGDKVIITPPTYGMYSVCANLNDVGIINLPLLIKNNDFILDLSKLNSLLNQPNHHQIKLIFICSPGNPTGTTIPISSIIQILSNHNFKGLLVVDEAYIDFAGYHKSAIQLIRQGWKNLIVTQTLSKGFGLAGIRLGIAYGSPDLIQILNNSKAPYSISSLTSVVAQAATSPQALIKSNQNVQILVENRHWLKSQLINIKGLGQILGATEANFILIQVLKYSHDNSSFEPDSLRAKKVYKYMAELKESDAVVVRYRGDDHGCQGALRITIGTRQECQKVVQILSQALDLIH</sequence>
<dbReference type="InterPro" id="IPR015421">
    <property type="entry name" value="PyrdxlP-dep_Trfase_major"/>
</dbReference>
<accession>A0A9Q3ITN9</accession>
<organism evidence="12 13">
    <name type="scientific">Austropuccinia psidii MF-1</name>
    <dbReference type="NCBI Taxonomy" id="1389203"/>
    <lineage>
        <taxon>Eukaryota</taxon>
        <taxon>Fungi</taxon>
        <taxon>Dikarya</taxon>
        <taxon>Basidiomycota</taxon>
        <taxon>Pucciniomycotina</taxon>
        <taxon>Pucciniomycetes</taxon>
        <taxon>Pucciniales</taxon>
        <taxon>Sphaerophragmiaceae</taxon>
        <taxon>Austropuccinia</taxon>
    </lineage>
</organism>
<reference evidence="12" key="1">
    <citation type="submission" date="2021-03" db="EMBL/GenBank/DDBJ databases">
        <title>Draft genome sequence of rust myrtle Austropuccinia psidii MF-1, a brazilian biotype.</title>
        <authorList>
            <person name="Quecine M.C."/>
            <person name="Pachon D.M.R."/>
            <person name="Bonatelli M.L."/>
            <person name="Correr F.H."/>
            <person name="Franceschini L.M."/>
            <person name="Leite T.F."/>
            <person name="Margarido G.R.A."/>
            <person name="Almeida C.A."/>
            <person name="Ferrarezi J.A."/>
            <person name="Labate C.A."/>
        </authorList>
    </citation>
    <scope>NUCLEOTIDE SEQUENCE</scope>
    <source>
        <strain evidence="12">MF-1</strain>
    </source>
</reference>
<evidence type="ECO:0000256" key="8">
    <source>
        <dbReference type="ARBA" id="ARBA00047481"/>
    </source>
</evidence>
<dbReference type="CDD" id="cd00609">
    <property type="entry name" value="AAT_like"/>
    <property type="match status" value="1"/>
</dbReference>
<dbReference type="Pfam" id="PF00155">
    <property type="entry name" value="Aminotran_1_2"/>
    <property type="match status" value="1"/>
</dbReference>
<evidence type="ECO:0000256" key="6">
    <source>
        <dbReference type="ARBA" id="ARBA00022679"/>
    </source>
</evidence>
<dbReference type="PROSITE" id="PS00599">
    <property type="entry name" value="AA_TRANSFER_CLASS_2"/>
    <property type="match status" value="1"/>
</dbReference>
<evidence type="ECO:0000256" key="3">
    <source>
        <dbReference type="ARBA" id="ARBA00008392"/>
    </source>
</evidence>
<dbReference type="InterPro" id="IPR015424">
    <property type="entry name" value="PyrdxlP-dep_Trfase"/>
</dbReference>